<proteinExistence type="predicted"/>
<gene>
    <name evidence="1" type="ORF">SBP02_04850</name>
</gene>
<evidence type="ECO:0008006" key="3">
    <source>
        <dbReference type="Google" id="ProtNLM"/>
    </source>
</evidence>
<reference evidence="1 2" key="1">
    <citation type="submission" date="2023-11" db="EMBL/GenBank/DDBJ databases">
        <title>Complete genome of Pseudomonas benzenivorans BA3361.</title>
        <authorList>
            <person name="Shin S.Y."/>
            <person name="Song J."/>
            <person name="Kang H."/>
        </authorList>
    </citation>
    <scope>NUCLEOTIDE SEQUENCE [LARGE SCALE GENOMIC DNA]</scope>
    <source>
        <strain evidence="1 2">HNIBRBA3361</strain>
    </source>
</reference>
<dbReference type="Gene3D" id="3.40.630.30">
    <property type="match status" value="1"/>
</dbReference>
<dbReference type="EMBL" id="CP137892">
    <property type="protein sequence ID" value="WPC06084.1"/>
    <property type="molecule type" value="Genomic_DNA"/>
</dbReference>
<organism evidence="1 2">
    <name type="scientific">Pseudomonas benzenivorans</name>
    <dbReference type="NCBI Taxonomy" id="556533"/>
    <lineage>
        <taxon>Bacteria</taxon>
        <taxon>Pseudomonadati</taxon>
        <taxon>Pseudomonadota</taxon>
        <taxon>Gammaproteobacteria</taxon>
        <taxon>Pseudomonadales</taxon>
        <taxon>Pseudomonadaceae</taxon>
        <taxon>Pseudomonas</taxon>
    </lineage>
</organism>
<protein>
    <recommendedName>
        <fullName evidence="3">Acetyltransferase (GNAT) domain-containing protein</fullName>
    </recommendedName>
</protein>
<name>A0ABZ0Q064_9PSED</name>
<keyword evidence="2" id="KW-1185">Reference proteome</keyword>
<dbReference type="InterPro" id="IPR016181">
    <property type="entry name" value="Acyl_CoA_acyltransferase"/>
</dbReference>
<evidence type="ECO:0000313" key="2">
    <source>
        <dbReference type="Proteomes" id="UP001305928"/>
    </source>
</evidence>
<dbReference type="RefSeq" id="WP_318645265.1">
    <property type="nucleotide sequence ID" value="NZ_CP137892.1"/>
</dbReference>
<sequence>MQQQSALNDCGALPHLIADPLQRERTYSFFDAILQARCESSHIRVRQLVTPAELEVLSQARLRLYAQRKKYYELLFGNTRAVDEIDNRSYVFACYYDDQIIGTQRVTPFPHEAGRYIDAAALNDFLGTDYAHDHVEFSRLIVDKTAPVKRVVDALACTAGSLVALNTPCRNYITYVKPRLQERFSQFSFDHEALLFQIKERGDHHYALFKGNLLSAVIDFFKLDCHPQDLTDMDSLIALIEGSPFATTAFS</sequence>
<dbReference type="Proteomes" id="UP001305928">
    <property type="component" value="Chromosome"/>
</dbReference>
<accession>A0ABZ0Q064</accession>
<dbReference type="SUPFAM" id="SSF55729">
    <property type="entry name" value="Acyl-CoA N-acyltransferases (Nat)"/>
    <property type="match status" value="1"/>
</dbReference>
<evidence type="ECO:0000313" key="1">
    <source>
        <dbReference type="EMBL" id="WPC06084.1"/>
    </source>
</evidence>